<feature type="domain" description="C2H2-type" evidence="1">
    <location>
        <begin position="11"/>
        <end position="35"/>
    </location>
</feature>
<dbReference type="Gene3D" id="3.30.160.60">
    <property type="entry name" value="Classic Zinc Finger"/>
    <property type="match status" value="1"/>
</dbReference>
<dbReference type="InterPro" id="IPR013087">
    <property type="entry name" value="Znf_C2H2_type"/>
</dbReference>
<dbReference type="SMART" id="SM00355">
    <property type="entry name" value="ZnF_C2H2"/>
    <property type="match status" value="2"/>
</dbReference>
<reference evidence="2" key="1">
    <citation type="journal article" date="2020" name="Nature">
        <title>Giant virus diversity and host interactions through global metagenomics.</title>
        <authorList>
            <person name="Schulz F."/>
            <person name="Roux S."/>
            <person name="Paez-Espino D."/>
            <person name="Jungbluth S."/>
            <person name="Walsh D.A."/>
            <person name="Denef V.J."/>
            <person name="McMahon K.D."/>
            <person name="Konstantinidis K.T."/>
            <person name="Eloe-Fadrosh E.A."/>
            <person name="Kyrpides N.C."/>
            <person name="Woyke T."/>
        </authorList>
    </citation>
    <scope>NUCLEOTIDE SEQUENCE</scope>
    <source>
        <strain evidence="2">GVMAG-M-3300023184-89</strain>
    </source>
</reference>
<dbReference type="EMBL" id="MN740194">
    <property type="protein sequence ID" value="QHT92781.1"/>
    <property type="molecule type" value="Genomic_DNA"/>
</dbReference>
<sequence>MGTSTKKHILYSCETCQFSCERKPDWTRHLGTAKHTKLINANNLLIEITPNHICSMCSKEYKSYVGLWKHKKTCILEEEENITISNQILDSSSSEFKTLTNLVFEMVKSNNELQKQNCEIQKQNCDLQKQVLDVCKNSNNTINSHNNSHNKTFNLQFFLNEQCKDAMNISDFANSFELQLSDFESVGELGYVEGITKIMLDRLNSMDIYKRPIHCSDAKREIIYVKDDDKWEKEEKNNPKLRYAIKTVSFNNMKLMGLWSSTYPESMDGESRLNDKYMKLIKQSTGGNGEIADSEDKIIRRIAKEILIDKKL</sequence>
<feature type="domain" description="C2H2-type" evidence="1">
    <location>
        <begin position="52"/>
        <end position="72"/>
    </location>
</feature>
<dbReference type="AlphaFoldDB" id="A0A6C0IHR9"/>
<proteinExistence type="predicted"/>
<accession>A0A6C0IHR9</accession>
<name>A0A6C0IHR9_9ZZZZ</name>
<organism evidence="2">
    <name type="scientific">viral metagenome</name>
    <dbReference type="NCBI Taxonomy" id="1070528"/>
    <lineage>
        <taxon>unclassified sequences</taxon>
        <taxon>metagenomes</taxon>
        <taxon>organismal metagenomes</taxon>
    </lineage>
</organism>
<evidence type="ECO:0000313" key="2">
    <source>
        <dbReference type="EMBL" id="QHT92781.1"/>
    </source>
</evidence>
<protein>
    <recommendedName>
        <fullName evidence="1">C2H2-type domain-containing protein</fullName>
    </recommendedName>
</protein>
<evidence type="ECO:0000259" key="1">
    <source>
        <dbReference type="SMART" id="SM00355"/>
    </source>
</evidence>